<keyword evidence="2" id="KW-0723">Serine/threonine-protein kinase</keyword>
<accession>A0A3L6SYQ5</accession>
<keyword evidence="2" id="KW-0808">Transferase</keyword>
<sequence>MATKSTDQKECEEKKEEGLELKYTLSGVTLNLNKVASCPLRMPPVLPRGFTENGDDPVVFMHLLPSDKGEKKTLCQKKDLLALGDELEQLSSIAKELTIAADVQKNGPQFDTYQIDDLIKNLKQVTEANLDQIYPEIKGHAFFWVREHRKKFFVYDVAVAMKEENKFRSLIEGCKDLCSTSWDKDDYDGFLAKMNDYRTSINRKIYDGSSRIFSSGDAAGADHSPSGKIASWKKLPSPAEKNKNTGAVAADAPTKKKPITRQQGKVSVDEMVERVDAASIHPDGLACLVAPP</sequence>
<name>A0A3L6SYQ5_PANMI</name>
<dbReference type="Proteomes" id="UP000275267">
    <property type="component" value="Unassembled WGS sequence"/>
</dbReference>
<reference evidence="3" key="1">
    <citation type="journal article" date="2019" name="Nat. Commun.">
        <title>The genome of broomcorn millet.</title>
        <authorList>
            <person name="Zou C."/>
            <person name="Miki D."/>
            <person name="Li D."/>
            <person name="Tang Q."/>
            <person name="Xiao L."/>
            <person name="Rajput S."/>
            <person name="Deng P."/>
            <person name="Jia W."/>
            <person name="Huang R."/>
            <person name="Zhang M."/>
            <person name="Sun Y."/>
            <person name="Hu J."/>
            <person name="Fu X."/>
            <person name="Schnable P.S."/>
            <person name="Li F."/>
            <person name="Zhang H."/>
            <person name="Feng B."/>
            <person name="Zhu X."/>
            <person name="Liu R."/>
            <person name="Schnable J.C."/>
            <person name="Zhu J.-K."/>
            <person name="Zhang H."/>
        </authorList>
    </citation>
    <scope>NUCLEOTIDE SEQUENCE [LARGE SCALE GENOMIC DNA]</scope>
</reference>
<dbReference type="AlphaFoldDB" id="A0A3L6SYQ5"/>
<dbReference type="GO" id="GO:0004674">
    <property type="term" value="F:protein serine/threonine kinase activity"/>
    <property type="evidence" value="ECO:0007669"/>
    <property type="project" value="UniProtKB-KW"/>
</dbReference>
<feature type="region of interest" description="Disordered" evidence="1">
    <location>
        <begin position="217"/>
        <end position="266"/>
    </location>
</feature>
<dbReference type="EMBL" id="PQIB02000003">
    <property type="protein sequence ID" value="RLN28645.1"/>
    <property type="molecule type" value="Genomic_DNA"/>
</dbReference>
<protein>
    <submittedName>
        <fullName evidence="2">Serine/threonine protein kinase IRE</fullName>
    </submittedName>
</protein>
<evidence type="ECO:0000313" key="3">
    <source>
        <dbReference type="Proteomes" id="UP000275267"/>
    </source>
</evidence>
<comment type="caution">
    <text evidence="2">The sequence shown here is derived from an EMBL/GenBank/DDBJ whole genome shotgun (WGS) entry which is preliminary data.</text>
</comment>
<organism evidence="2 3">
    <name type="scientific">Panicum miliaceum</name>
    <name type="common">Proso millet</name>
    <name type="synonym">Broomcorn millet</name>
    <dbReference type="NCBI Taxonomy" id="4540"/>
    <lineage>
        <taxon>Eukaryota</taxon>
        <taxon>Viridiplantae</taxon>
        <taxon>Streptophyta</taxon>
        <taxon>Embryophyta</taxon>
        <taxon>Tracheophyta</taxon>
        <taxon>Spermatophyta</taxon>
        <taxon>Magnoliopsida</taxon>
        <taxon>Liliopsida</taxon>
        <taxon>Poales</taxon>
        <taxon>Poaceae</taxon>
        <taxon>PACMAD clade</taxon>
        <taxon>Panicoideae</taxon>
        <taxon>Panicodae</taxon>
        <taxon>Paniceae</taxon>
        <taxon>Panicinae</taxon>
        <taxon>Panicum</taxon>
        <taxon>Panicum sect. Panicum</taxon>
    </lineage>
</organism>
<proteinExistence type="predicted"/>
<keyword evidence="3" id="KW-1185">Reference proteome</keyword>
<evidence type="ECO:0000313" key="2">
    <source>
        <dbReference type="EMBL" id="RLN28645.1"/>
    </source>
</evidence>
<dbReference type="STRING" id="4540.A0A3L6SYQ5"/>
<keyword evidence="2" id="KW-0418">Kinase</keyword>
<evidence type="ECO:0000256" key="1">
    <source>
        <dbReference type="SAM" id="MobiDB-lite"/>
    </source>
</evidence>
<gene>
    <name evidence="2" type="ORF">C2845_PM05G13410</name>
</gene>